<proteinExistence type="predicted"/>
<feature type="non-terminal residue" evidence="1">
    <location>
        <position position="56"/>
    </location>
</feature>
<comment type="caution">
    <text evidence="1">The sequence shown here is derived from an EMBL/GenBank/DDBJ whole genome shotgun (WGS) entry which is preliminary data.</text>
</comment>
<organism evidence="1 2">
    <name type="scientific">Gigaspora margarita</name>
    <dbReference type="NCBI Taxonomy" id="4874"/>
    <lineage>
        <taxon>Eukaryota</taxon>
        <taxon>Fungi</taxon>
        <taxon>Fungi incertae sedis</taxon>
        <taxon>Mucoromycota</taxon>
        <taxon>Glomeromycotina</taxon>
        <taxon>Glomeromycetes</taxon>
        <taxon>Diversisporales</taxon>
        <taxon>Gigasporaceae</taxon>
        <taxon>Gigaspora</taxon>
    </lineage>
</organism>
<dbReference type="EMBL" id="CAJVQB010004558">
    <property type="protein sequence ID" value="CAG8639321.1"/>
    <property type="molecule type" value="Genomic_DNA"/>
</dbReference>
<accession>A0ABN7UND9</accession>
<evidence type="ECO:0000313" key="2">
    <source>
        <dbReference type="Proteomes" id="UP000789901"/>
    </source>
</evidence>
<protein>
    <submittedName>
        <fullName evidence="1">45421_t:CDS:1</fullName>
    </submittedName>
</protein>
<dbReference type="Proteomes" id="UP000789901">
    <property type="component" value="Unassembled WGS sequence"/>
</dbReference>
<sequence length="56" mass="6951">MDRYEEEMIEYQDYDDLVSQYEATVEKEINITTWPWWLQSIETPTEAYDNFKDTYL</sequence>
<evidence type="ECO:0000313" key="1">
    <source>
        <dbReference type="EMBL" id="CAG8639321.1"/>
    </source>
</evidence>
<keyword evidence="2" id="KW-1185">Reference proteome</keyword>
<name>A0ABN7UND9_GIGMA</name>
<gene>
    <name evidence="1" type="ORF">GMARGA_LOCUS8760</name>
</gene>
<reference evidence="1 2" key="1">
    <citation type="submission" date="2021-06" db="EMBL/GenBank/DDBJ databases">
        <authorList>
            <person name="Kallberg Y."/>
            <person name="Tangrot J."/>
            <person name="Rosling A."/>
        </authorList>
    </citation>
    <scope>NUCLEOTIDE SEQUENCE [LARGE SCALE GENOMIC DNA]</scope>
    <source>
        <strain evidence="1 2">120-4 pot B 10/14</strain>
    </source>
</reference>